<proteinExistence type="predicted"/>
<keyword evidence="3" id="KW-1185">Reference proteome</keyword>
<accession>A0A5B7DZS7</accession>
<name>A0A5B7DZS7_PORTR</name>
<feature type="compositionally biased region" description="Basic and acidic residues" evidence="1">
    <location>
        <begin position="1"/>
        <end position="14"/>
    </location>
</feature>
<evidence type="ECO:0000313" key="2">
    <source>
        <dbReference type="EMBL" id="MPC26456.1"/>
    </source>
</evidence>
<evidence type="ECO:0000256" key="1">
    <source>
        <dbReference type="SAM" id="MobiDB-lite"/>
    </source>
</evidence>
<evidence type="ECO:0000313" key="3">
    <source>
        <dbReference type="Proteomes" id="UP000324222"/>
    </source>
</evidence>
<gene>
    <name evidence="2" type="ORF">E2C01_019594</name>
</gene>
<sequence length="128" mass="13188">MDELPRELPAREGEGTVDGGPEDTTPVSPSSRITSGRKYSLSVRLTTCALSSSSSSQPRGSPGLLVEVLVVVTATPTEILAMDGEALSVSQVGGVLLLSCIKSSPSSSQPSTDTLRLLWTGEASLEVG</sequence>
<dbReference type="AlphaFoldDB" id="A0A5B7DZS7"/>
<feature type="compositionally biased region" description="Polar residues" evidence="1">
    <location>
        <begin position="25"/>
        <end position="34"/>
    </location>
</feature>
<organism evidence="2 3">
    <name type="scientific">Portunus trituberculatus</name>
    <name type="common">Swimming crab</name>
    <name type="synonym">Neptunus trituberculatus</name>
    <dbReference type="NCBI Taxonomy" id="210409"/>
    <lineage>
        <taxon>Eukaryota</taxon>
        <taxon>Metazoa</taxon>
        <taxon>Ecdysozoa</taxon>
        <taxon>Arthropoda</taxon>
        <taxon>Crustacea</taxon>
        <taxon>Multicrustacea</taxon>
        <taxon>Malacostraca</taxon>
        <taxon>Eumalacostraca</taxon>
        <taxon>Eucarida</taxon>
        <taxon>Decapoda</taxon>
        <taxon>Pleocyemata</taxon>
        <taxon>Brachyura</taxon>
        <taxon>Eubrachyura</taxon>
        <taxon>Portunoidea</taxon>
        <taxon>Portunidae</taxon>
        <taxon>Portuninae</taxon>
        <taxon>Portunus</taxon>
    </lineage>
</organism>
<dbReference type="Proteomes" id="UP000324222">
    <property type="component" value="Unassembled WGS sequence"/>
</dbReference>
<feature type="region of interest" description="Disordered" evidence="1">
    <location>
        <begin position="1"/>
        <end position="35"/>
    </location>
</feature>
<comment type="caution">
    <text evidence="2">The sequence shown here is derived from an EMBL/GenBank/DDBJ whole genome shotgun (WGS) entry which is preliminary data.</text>
</comment>
<protein>
    <submittedName>
        <fullName evidence="2">Uncharacterized protein</fullName>
    </submittedName>
</protein>
<reference evidence="2 3" key="1">
    <citation type="submission" date="2019-05" db="EMBL/GenBank/DDBJ databases">
        <title>Another draft genome of Portunus trituberculatus and its Hox gene families provides insights of decapod evolution.</title>
        <authorList>
            <person name="Jeong J.-H."/>
            <person name="Song I."/>
            <person name="Kim S."/>
            <person name="Choi T."/>
            <person name="Kim D."/>
            <person name="Ryu S."/>
            <person name="Kim W."/>
        </authorList>
    </citation>
    <scope>NUCLEOTIDE SEQUENCE [LARGE SCALE GENOMIC DNA]</scope>
    <source>
        <tissue evidence="2">Muscle</tissue>
    </source>
</reference>
<dbReference type="EMBL" id="VSRR010001600">
    <property type="protein sequence ID" value="MPC26456.1"/>
    <property type="molecule type" value="Genomic_DNA"/>
</dbReference>